<dbReference type="Gene3D" id="3.40.430.10">
    <property type="entry name" value="Dihydrofolate Reductase, subunit A"/>
    <property type="match status" value="1"/>
</dbReference>
<dbReference type="AlphaFoldDB" id="A0A2V5K191"/>
<dbReference type="InterPro" id="IPR002734">
    <property type="entry name" value="RibDG_C"/>
</dbReference>
<dbReference type="GO" id="GO:0008703">
    <property type="term" value="F:5-amino-6-(5-phosphoribosylamino)uracil reductase activity"/>
    <property type="evidence" value="ECO:0007669"/>
    <property type="project" value="InterPro"/>
</dbReference>
<gene>
    <name evidence="2" type="ORF">DLM86_24010</name>
</gene>
<dbReference type="RefSeq" id="WP_110842616.1">
    <property type="nucleotide sequence ID" value="NZ_QJVJ01000012.1"/>
</dbReference>
<evidence type="ECO:0000313" key="2">
    <source>
        <dbReference type="EMBL" id="PYI51494.1"/>
    </source>
</evidence>
<dbReference type="PANTHER" id="PTHR38011">
    <property type="entry name" value="DIHYDROFOLATE REDUCTASE FAMILY PROTEIN (AFU_ORTHOLOGUE AFUA_8G06820)"/>
    <property type="match status" value="1"/>
</dbReference>
<name>A0A2V5K191_9BACL</name>
<keyword evidence="3" id="KW-1185">Reference proteome</keyword>
<dbReference type="EMBL" id="QJVJ01000012">
    <property type="protein sequence ID" value="PYI51494.1"/>
    <property type="molecule type" value="Genomic_DNA"/>
</dbReference>
<reference evidence="2 3" key="1">
    <citation type="submission" date="2018-05" db="EMBL/GenBank/DDBJ databases">
        <title>Paenibacillus flagellatus sp. nov., isolated from selenium mineral soil.</title>
        <authorList>
            <person name="Dai X."/>
        </authorList>
    </citation>
    <scope>NUCLEOTIDE SEQUENCE [LARGE SCALE GENOMIC DNA]</scope>
    <source>
        <strain evidence="2 3">DXL2</strain>
    </source>
</reference>
<dbReference type="Pfam" id="PF01872">
    <property type="entry name" value="RibD_C"/>
    <property type="match status" value="1"/>
</dbReference>
<dbReference type="PANTHER" id="PTHR38011:SF11">
    <property type="entry name" value="2,5-DIAMINO-6-RIBOSYLAMINO-4(3H)-PYRIMIDINONE 5'-PHOSPHATE REDUCTASE"/>
    <property type="match status" value="1"/>
</dbReference>
<organism evidence="2 3">
    <name type="scientific">Paenibacillus flagellatus</name>
    <dbReference type="NCBI Taxonomy" id="2211139"/>
    <lineage>
        <taxon>Bacteria</taxon>
        <taxon>Bacillati</taxon>
        <taxon>Bacillota</taxon>
        <taxon>Bacilli</taxon>
        <taxon>Bacillales</taxon>
        <taxon>Paenibacillaceae</taxon>
        <taxon>Paenibacillus</taxon>
    </lineage>
</organism>
<dbReference type="OrthoDB" id="195113at2"/>
<dbReference type="InterPro" id="IPR024072">
    <property type="entry name" value="DHFR-like_dom_sf"/>
</dbReference>
<dbReference type="Proteomes" id="UP000247476">
    <property type="component" value="Unassembled WGS sequence"/>
</dbReference>
<evidence type="ECO:0000259" key="1">
    <source>
        <dbReference type="Pfam" id="PF01872"/>
    </source>
</evidence>
<dbReference type="SUPFAM" id="SSF53597">
    <property type="entry name" value="Dihydrofolate reductase-like"/>
    <property type="match status" value="1"/>
</dbReference>
<evidence type="ECO:0000313" key="3">
    <source>
        <dbReference type="Proteomes" id="UP000247476"/>
    </source>
</evidence>
<dbReference type="GO" id="GO:0009231">
    <property type="term" value="P:riboflavin biosynthetic process"/>
    <property type="evidence" value="ECO:0007669"/>
    <property type="project" value="InterPro"/>
</dbReference>
<protein>
    <submittedName>
        <fullName evidence="2">Deaminase</fullName>
    </submittedName>
</protein>
<feature type="domain" description="Bacterial bifunctional deaminase-reductase C-terminal" evidence="1">
    <location>
        <begin position="4"/>
        <end position="179"/>
    </location>
</feature>
<sequence>MGSVILTMQLSLDGVVSDEYRWMTLSEQIFEDYLEYYNSVDTIVVGRNSYASLAEHWQRAENSSNSLERAIARRMNEIPKVVVSHAEVDLVWRNSQQLVVKDERSLAAELEALKRRANRISVESGVKTWQSFIRHDLYDELWLLVHPVVASHGERLFSLAERQQPLRLTGSKTYGNGVIGLHYQKSETGT</sequence>
<accession>A0A2V5K191</accession>
<proteinExistence type="predicted"/>
<comment type="caution">
    <text evidence="2">The sequence shown here is derived from an EMBL/GenBank/DDBJ whole genome shotgun (WGS) entry which is preliminary data.</text>
</comment>
<dbReference type="InterPro" id="IPR050765">
    <property type="entry name" value="Riboflavin_Biosynth_HTPR"/>
</dbReference>